<evidence type="ECO:0000313" key="3">
    <source>
        <dbReference type="Proteomes" id="UP000249739"/>
    </source>
</evidence>
<gene>
    <name evidence="2" type="ORF">DI586_06260</name>
</gene>
<dbReference type="AlphaFoldDB" id="A0A2W5FI09"/>
<keyword evidence="1" id="KW-1133">Transmembrane helix</keyword>
<accession>A0A2W5FI09</accession>
<organism evidence="2 3">
    <name type="scientific">Micavibrio aeruginosavorus</name>
    <dbReference type="NCBI Taxonomy" id="349221"/>
    <lineage>
        <taxon>Bacteria</taxon>
        <taxon>Pseudomonadati</taxon>
        <taxon>Bdellovibrionota</taxon>
        <taxon>Bdellovibrionia</taxon>
        <taxon>Bdellovibrionales</taxon>
        <taxon>Pseudobdellovibrionaceae</taxon>
        <taxon>Micavibrio</taxon>
    </lineage>
</organism>
<sequence length="78" mass="8281">MILNILSPEWRSTGSKIPSAVTQPITMEEATVPGALYTGANIIGILLFIFLAWASFATVQEVATANGQIIPSGYVQTV</sequence>
<name>A0A2W5FI09_9BACT</name>
<comment type="caution">
    <text evidence="2">The sequence shown here is derived from an EMBL/GenBank/DDBJ whole genome shotgun (WGS) entry which is preliminary data.</text>
</comment>
<dbReference type="Proteomes" id="UP000249739">
    <property type="component" value="Unassembled WGS sequence"/>
</dbReference>
<feature type="non-terminal residue" evidence="2">
    <location>
        <position position="78"/>
    </location>
</feature>
<keyword evidence="1" id="KW-0812">Transmembrane</keyword>
<reference evidence="2 3" key="1">
    <citation type="submission" date="2017-08" db="EMBL/GenBank/DDBJ databases">
        <title>Infants hospitalized years apart are colonized by the same room-sourced microbial strains.</title>
        <authorList>
            <person name="Brooks B."/>
            <person name="Olm M.R."/>
            <person name="Firek B.A."/>
            <person name="Baker R."/>
            <person name="Thomas B.C."/>
            <person name="Morowitz M.J."/>
            <person name="Banfield J.F."/>
        </authorList>
    </citation>
    <scope>NUCLEOTIDE SEQUENCE [LARGE SCALE GENOMIC DNA]</scope>
    <source>
        <strain evidence="2">S2_006_000_R2_64</strain>
    </source>
</reference>
<evidence type="ECO:0000313" key="2">
    <source>
        <dbReference type="EMBL" id="PZP55635.1"/>
    </source>
</evidence>
<proteinExistence type="predicted"/>
<evidence type="ECO:0000256" key="1">
    <source>
        <dbReference type="SAM" id="Phobius"/>
    </source>
</evidence>
<dbReference type="EMBL" id="QFOT01000058">
    <property type="protein sequence ID" value="PZP55635.1"/>
    <property type="molecule type" value="Genomic_DNA"/>
</dbReference>
<protein>
    <submittedName>
        <fullName evidence="2">Uncharacterized protein</fullName>
    </submittedName>
</protein>
<feature type="transmembrane region" description="Helical" evidence="1">
    <location>
        <begin position="34"/>
        <end position="54"/>
    </location>
</feature>
<keyword evidence="1" id="KW-0472">Membrane</keyword>